<sequence>MNRLNKLNDKICPLCGQPNYCKAHEGDCWCNKVKVPKELIEKVPEDKKGKACICKACIDKYNNG</sequence>
<accession>A0A845QXN9</accession>
<dbReference type="EMBL" id="QXXA01000005">
    <property type="protein sequence ID" value="NBI06266.1"/>
    <property type="molecule type" value="Genomic_DNA"/>
</dbReference>
<evidence type="ECO:0008006" key="3">
    <source>
        <dbReference type="Google" id="ProtNLM"/>
    </source>
</evidence>
<evidence type="ECO:0000313" key="2">
    <source>
        <dbReference type="Proteomes" id="UP000467132"/>
    </source>
</evidence>
<name>A0A845QXN9_9CLOT</name>
<proteinExistence type="predicted"/>
<protein>
    <recommendedName>
        <fullName evidence="3">Cysteine-rich CWC</fullName>
    </recommendedName>
</protein>
<reference evidence="1 2" key="1">
    <citation type="submission" date="2018-08" db="EMBL/GenBank/DDBJ databases">
        <title>Murine metabolic-syndrome-specific gut microbial biobank.</title>
        <authorList>
            <person name="Liu C."/>
        </authorList>
    </citation>
    <scope>NUCLEOTIDE SEQUENCE [LARGE SCALE GENOMIC DNA]</scope>
    <source>
        <strain evidence="1 2">583</strain>
    </source>
</reference>
<dbReference type="InterPro" id="IPR032720">
    <property type="entry name" value="Cys_rich_CWC"/>
</dbReference>
<keyword evidence="2" id="KW-1185">Reference proteome</keyword>
<gene>
    <name evidence="1" type="ORF">D3Z33_05250</name>
</gene>
<organism evidence="1 2">
    <name type="scientific">Senegalia massiliensis</name>
    <dbReference type="NCBI Taxonomy" id="1720316"/>
    <lineage>
        <taxon>Bacteria</taxon>
        <taxon>Bacillati</taxon>
        <taxon>Bacillota</taxon>
        <taxon>Clostridia</taxon>
        <taxon>Eubacteriales</taxon>
        <taxon>Clostridiaceae</taxon>
        <taxon>Senegalia</taxon>
    </lineage>
</organism>
<dbReference type="Pfam" id="PF14375">
    <property type="entry name" value="Cys_rich_CWC"/>
    <property type="match status" value="1"/>
</dbReference>
<dbReference type="Proteomes" id="UP000467132">
    <property type="component" value="Unassembled WGS sequence"/>
</dbReference>
<dbReference type="AlphaFoldDB" id="A0A845QXN9"/>
<dbReference type="OrthoDB" id="5625686at2"/>
<evidence type="ECO:0000313" key="1">
    <source>
        <dbReference type="EMBL" id="NBI06266.1"/>
    </source>
</evidence>
<comment type="caution">
    <text evidence="1">The sequence shown here is derived from an EMBL/GenBank/DDBJ whole genome shotgun (WGS) entry which is preliminary data.</text>
</comment>